<evidence type="ECO:0000313" key="2">
    <source>
        <dbReference type="Proteomes" id="UP000255265"/>
    </source>
</evidence>
<evidence type="ECO:0000313" key="1">
    <source>
        <dbReference type="EMBL" id="RDI28710.1"/>
    </source>
</evidence>
<evidence type="ECO:0008006" key="3">
    <source>
        <dbReference type="Google" id="ProtNLM"/>
    </source>
</evidence>
<dbReference type="OrthoDB" id="8810375at2"/>
<dbReference type="PROSITE" id="PS51257">
    <property type="entry name" value="PROKAR_LIPOPROTEIN"/>
    <property type="match status" value="1"/>
</dbReference>
<gene>
    <name evidence="1" type="ORF">DFR41_101466</name>
</gene>
<proteinExistence type="predicted"/>
<accession>A0A370FMF5</accession>
<organism evidence="1 2">
    <name type="scientific">Pseudacidovorax intermedius</name>
    <dbReference type="NCBI Taxonomy" id="433924"/>
    <lineage>
        <taxon>Bacteria</taxon>
        <taxon>Pseudomonadati</taxon>
        <taxon>Pseudomonadota</taxon>
        <taxon>Betaproteobacteria</taxon>
        <taxon>Burkholderiales</taxon>
        <taxon>Comamonadaceae</taxon>
        <taxon>Pseudacidovorax</taxon>
    </lineage>
</organism>
<dbReference type="RefSeq" id="WP_017757876.1">
    <property type="nucleotide sequence ID" value="NZ_QQAV01000001.1"/>
</dbReference>
<reference evidence="1 2" key="1">
    <citation type="submission" date="2018-07" db="EMBL/GenBank/DDBJ databases">
        <title>Genomic Encyclopedia of Type Strains, Phase IV (KMG-IV): sequencing the most valuable type-strain genomes for metagenomic binning, comparative biology and taxonomic classification.</title>
        <authorList>
            <person name="Goeker M."/>
        </authorList>
    </citation>
    <scope>NUCLEOTIDE SEQUENCE [LARGE SCALE GENOMIC DNA]</scope>
    <source>
        <strain evidence="1 2">DSM 21352</strain>
    </source>
</reference>
<name>A0A370FMF5_9BURK</name>
<protein>
    <recommendedName>
        <fullName evidence="3">Lipoprotein</fullName>
    </recommendedName>
</protein>
<dbReference type="AlphaFoldDB" id="A0A370FMF5"/>
<dbReference type="Proteomes" id="UP000255265">
    <property type="component" value="Unassembled WGS sequence"/>
</dbReference>
<keyword evidence="2" id="KW-1185">Reference proteome</keyword>
<comment type="caution">
    <text evidence="1">The sequence shown here is derived from an EMBL/GenBank/DDBJ whole genome shotgun (WGS) entry which is preliminary data.</text>
</comment>
<dbReference type="EMBL" id="QQAV01000001">
    <property type="protein sequence ID" value="RDI28710.1"/>
    <property type="molecule type" value="Genomic_DNA"/>
</dbReference>
<sequence length="202" mass="21920">MPRRLPVAPVALLAGAALLQGCERTAAGGDIRYPDDAAIAQALRQNFGEDPDNAKARELIQTLGGAEGQLDYQVRRVIWRQGSFEVHYDASLRMSQGGEQSLQRLYATMIPKEEAAKLPDQSLKAQEDWLNAQADALARSDAAQGQSLKASLENLGRCYRQAKAGDTVPLMEGLHALLSPAREGLYAERLQAPGVQLKCLPL</sequence>